<evidence type="ECO:0000259" key="19">
    <source>
        <dbReference type="PROSITE" id="PS51657"/>
    </source>
</evidence>
<evidence type="ECO:0000256" key="3">
    <source>
        <dbReference type="ARBA" id="ARBA00022670"/>
    </source>
</evidence>
<dbReference type="PROSITE" id="PS51154">
    <property type="entry name" value="MACRO"/>
    <property type="match status" value="1"/>
</dbReference>
<dbReference type="InterPro" id="IPR044371">
    <property type="entry name" value="Macro_X_NSP3-like"/>
</dbReference>
<dbReference type="Pfam" id="PF00978">
    <property type="entry name" value="RdRP_2"/>
    <property type="match status" value="1"/>
</dbReference>
<protein>
    <submittedName>
        <fullName evidence="21">ORF1 protein</fullName>
    </submittedName>
</protein>
<dbReference type="InterPro" id="IPR001788">
    <property type="entry name" value="RNA-dep_RNA_pol_alsuvir"/>
</dbReference>
<dbReference type="Gene3D" id="3.40.50.300">
    <property type="entry name" value="P-loop containing nucleotide triphosphate hydrolases"/>
    <property type="match status" value="1"/>
</dbReference>
<dbReference type="InterPro" id="IPR027351">
    <property type="entry name" value="(+)RNA_virus_helicase_core_dom"/>
</dbReference>
<dbReference type="PROSITE" id="PS50507">
    <property type="entry name" value="RDRP_SSRNA_POS"/>
    <property type="match status" value="1"/>
</dbReference>
<evidence type="ECO:0000256" key="10">
    <source>
        <dbReference type="ARBA" id="ARBA00022807"/>
    </source>
</evidence>
<dbReference type="SMART" id="SM00506">
    <property type="entry name" value="A1pp"/>
    <property type="match status" value="1"/>
</dbReference>
<dbReference type="InterPro" id="IPR002588">
    <property type="entry name" value="Alphavirus-like_MT_dom"/>
</dbReference>
<evidence type="ECO:0000313" key="21">
    <source>
        <dbReference type="EMBL" id="FAA04029.1"/>
    </source>
</evidence>
<dbReference type="GO" id="GO:0006508">
    <property type="term" value="P:proteolysis"/>
    <property type="evidence" value="ECO:0007669"/>
    <property type="project" value="UniProtKB-KW"/>
</dbReference>
<dbReference type="GO" id="GO:0006351">
    <property type="term" value="P:DNA-templated transcription"/>
    <property type="evidence" value="ECO:0007669"/>
    <property type="project" value="InterPro"/>
</dbReference>
<sequence length="1657" mass="181665">MEAHQFIKCAGTTTAIENAAAAAAASAFANAYVVRPFLSARQASILTSLFAPLQLSFAPQVAWSHPIQRTIHNYLETYCRTRAGRCLEVGAHPRSVNENPNVIHRCFLRPQGRDCQRWQNCPRRGPAANIRRTALRGLQPIDRSYCFEGFGGCSYSAESGLALYSLHDMRPADVVTAMVAHGMAQMYGVLHLPPEALLPPGHYRTESYFVVNDGERTTVTYEGDTSAGYSHLTANLRRWIKSTRSGGECSVVIERPRAIGCHFVVLISRAVSPTPMPYVPFARASSIYVRSIYGPGGKPSLIGSTCGNRSTFYAVPCDIWDRLMLFSTTLADDAFCCSRLMTYLRGICHKVTVGALVANEGWAASEEALTAVIVAAYLTACHQRWLRTQAISKGVKRLEREHAQGFLDRLFSWLCGSKKKNSFIPGRQLEFYRQCASWVSAGFCVDLRAVVFDEEFCCACHGTRVEKARRVGRKACDIVGALCDCFVTSLLPPRREAKVAHPVDTGHDNHAYEPSEVSECDLAASLESLFEPVTAQPARSVPAEMSWWQRAELVRSFSRALFTWQASRRINDIWPKISEADRPTCRYATMPYLRLEHFVSPFFFSYARAYTSNPFVATETPLFMPTPATSTTITSNPFSFTPKSGACSEVSTPDVIPAAQLPALCEEVDTPAACILRQALADRGPDAPVTGDIDAYVARMVASRPETQPILTSPEPPPAKSAAGPPRPAVPRRTLLWRYPDGSVVYEGDMFSSSCDWLVNAANPAYKPGGGVCGVFAAKLPACFTAPVVMELPRARYVIHPHQVIHAVAPDFRKLAQPNLLSATYEQTTYRIGTAAYPLLGSGIYAAPVSISFECWLQWHRPGDELYLLGSAAEWFKGQLPGLMKTSGVRESNLVVTEKMAQLANLALDVDRRGAFARHIPDLKVRQAVVPYTYVAGVPGSGKSAGVGLEDCQVVITPTRELRAAWRKRGFPAYTPHVGMRPARGVRVVVDEAPTIPPHLLLYYMTHAATVQLLGDPHQIPALDFESTGLPAAIDLRLEPTTWRWVTHRCPADVCHLIRSDYPKISTTSKVRRSIFFDVEPCGQKLVFTQAAKAMHPGSMTVHEAQGATFTAVTLIATQDARGLLTSSRAHAIVALTRHTERCCIIDGPGLLREIGVSQMLLDNFYQSGGVEDPAPPAAIPRPPAAENESLLDAVAESCQQAAYHQLAENLGHRPSNLAAVIPPCPSLEQGRLYMSSKLDACDEVVRLALTDVVHCRMAVPTCRLAVMSTLVGRYGKATRSYKASSAPIRETLRQLIPDLAGVSATTQELSELVDAMVQRGQDGSSVLELDLRDPQTTRITFFQKDCNKFTEGETITHMKVGQGISAWSKTMCALYGPWFRAIEKRIVSGLPPTVFYGDVYDPGLLSAAVQGAKGCKVFENDFSEFDSTQNDFSLSLECTLMAEAGMPDWMVGLYWLLRSAWCLQAPQESLRGFWKKHSGEPGTLLWNTVWNMAVLNHCYEFRGLACMAFKGDDSAVCCEGYDVRPCAAELITGCGLKLKTAFRQVGTFAGVILAPGCGVVDDILRFAARLTEKNWGPGEDRAEQLRQAVSDFLKKIHNTAALAVTLGAVCYGAEDGLLLNLLGALKKIAAGRGEYELLTRPVLNLSHVVRHRGDFE</sequence>
<keyword evidence="6" id="KW-0479">Metal-binding</keyword>
<dbReference type="SUPFAM" id="SSF56672">
    <property type="entry name" value="DNA/RNA polymerases"/>
    <property type="match status" value="1"/>
</dbReference>
<dbReference type="CDD" id="cd21557">
    <property type="entry name" value="Macro_X_Nsp3-like"/>
    <property type="match status" value="1"/>
</dbReference>
<evidence type="ECO:0000256" key="15">
    <source>
        <dbReference type="ARBA" id="ARBA00045149"/>
    </source>
</evidence>
<name>A0A8E0KJE2_9VIRU</name>
<evidence type="ECO:0000259" key="18">
    <source>
        <dbReference type="PROSITE" id="PS51154"/>
    </source>
</evidence>
<dbReference type="InterPro" id="IPR043502">
    <property type="entry name" value="DNA/RNA_pol_sf"/>
</dbReference>
<dbReference type="InterPro" id="IPR008748">
    <property type="entry name" value="Hepatitis-E_Cys-pept"/>
</dbReference>
<keyword evidence="13" id="KW-0693">Viral RNA replication</keyword>
<gene>
    <name evidence="21" type="primary">ORF1</name>
</gene>
<keyword evidence="9" id="KW-0347">Helicase</keyword>
<evidence type="ECO:0000259" key="17">
    <source>
        <dbReference type="PROSITE" id="PS50507"/>
    </source>
</evidence>
<evidence type="ECO:0000256" key="4">
    <source>
        <dbReference type="ARBA" id="ARBA00022679"/>
    </source>
</evidence>
<dbReference type="GO" id="GO:0008174">
    <property type="term" value="F:mRNA methyltransferase activity"/>
    <property type="evidence" value="ECO:0007669"/>
    <property type="project" value="UniProtKB-UniRule"/>
</dbReference>
<dbReference type="InterPro" id="IPR007094">
    <property type="entry name" value="RNA-dir_pol_PSvirus"/>
</dbReference>
<dbReference type="GO" id="GO:0008234">
    <property type="term" value="F:cysteine-type peptidase activity"/>
    <property type="evidence" value="ECO:0007669"/>
    <property type="project" value="UniProtKB-KW"/>
</dbReference>
<dbReference type="GO" id="GO:0005524">
    <property type="term" value="F:ATP binding"/>
    <property type="evidence" value="ECO:0007669"/>
    <property type="project" value="UniProtKB-KW"/>
</dbReference>
<evidence type="ECO:0000256" key="6">
    <source>
        <dbReference type="ARBA" id="ARBA00022723"/>
    </source>
</evidence>
<keyword evidence="3" id="KW-0645">Protease</keyword>
<keyword evidence="4" id="KW-0808">Transferase</keyword>
<keyword evidence="12" id="KW-0067">ATP-binding</keyword>
<evidence type="ECO:0000256" key="1">
    <source>
        <dbReference type="ARBA" id="ARBA00001946"/>
    </source>
</evidence>
<dbReference type="SUPFAM" id="SSF52540">
    <property type="entry name" value="P-loop containing nucleoside triphosphate hydrolases"/>
    <property type="match status" value="1"/>
</dbReference>
<evidence type="ECO:0000256" key="9">
    <source>
        <dbReference type="ARBA" id="ARBA00022806"/>
    </source>
</evidence>
<comment type="cofactor">
    <cofactor evidence="1">
        <name>Mg(2+)</name>
        <dbReference type="ChEBI" id="CHEBI:18420"/>
    </cofactor>
</comment>
<dbReference type="GO" id="GO:0016556">
    <property type="term" value="P:mRNA modification"/>
    <property type="evidence" value="ECO:0007669"/>
    <property type="project" value="InterPro"/>
</dbReference>
<feature type="domain" description="RdRp catalytic" evidence="17">
    <location>
        <begin position="1416"/>
        <end position="1527"/>
    </location>
</feature>
<feature type="domain" description="(+)RNA virus helicase C-terminal" evidence="19">
    <location>
        <begin position="892"/>
        <end position="1178"/>
    </location>
</feature>
<keyword evidence="11" id="KW-0862">Zinc</keyword>
<reference evidence="21" key="1">
    <citation type="journal article" date="2021" name="MBio">
        <title>Hidden Viral Sequences in Public Sequencing Data and Warning for Future Emerging Diseases.</title>
        <authorList>
            <person name="Kawasaki J."/>
            <person name="Kojima S."/>
            <person name="Tomonaga K."/>
            <person name="Horie M."/>
        </authorList>
    </citation>
    <scope>NUCLEOTIDE SEQUENCE</scope>
    <source>
        <strain evidence="21">Galago/2011/42</strain>
    </source>
</reference>
<dbReference type="EMBL" id="BR001718">
    <property type="protein sequence ID" value="FAA04029.1"/>
    <property type="molecule type" value="Genomic_RNA"/>
</dbReference>
<evidence type="ECO:0000256" key="11">
    <source>
        <dbReference type="ARBA" id="ARBA00022833"/>
    </source>
</evidence>
<feature type="domain" description="Macro" evidence="18">
    <location>
        <begin position="730"/>
        <end position="884"/>
    </location>
</feature>
<organism evidence="21">
    <name type="scientific">Galago hepevirus</name>
    <dbReference type="NCBI Taxonomy" id="2796359"/>
    <lineage>
        <taxon>Viruses</taxon>
        <taxon>Riboviria</taxon>
        <taxon>Orthornavirae</taxon>
        <taxon>Kitrinoviricota</taxon>
        <taxon>Alsuviricetes</taxon>
        <taxon>Hepelivirales</taxon>
        <taxon>Hepeviridae</taxon>
    </lineage>
</organism>
<evidence type="ECO:0000256" key="14">
    <source>
        <dbReference type="ARBA" id="ARBA00023157"/>
    </source>
</evidence>
<dbReference type="Pfam" id="PF05417">
    <property type="entry name" value="Peptidase_C41"/>
    <property type="match status" value="1"/>
</dbReference>
<keyword evidence="10" id="KW-0788">Thiol protease</keyword>
<keyword evidence="5" id="KW-0548">Nucleotidyltransferase</keyword>
<dbReference type="GO" id="GO:0046872">
    <property type="term" value="F:metal ion binding"/>
    <property type="evidence" value="ECO:0007669"/>
    <property type="project" value="UniProtKB-KW"/>
</dbReference>
<dbReference type="GO" id="GO:0019082">
    <property type="term" value="P:viral protein processing"/>
    <property type="evidence" value="ECO:0007669"/>
    <property type="project" value="InterPro"/>
</dbReference>
<accession>A0A8E0KJE2</accession>
<dbReference type="PROSITE" id="PS51657">
    <property type="entry name" value="PSRV_HELICASE"/>
    <property type="match status" value="1"/>
</dbReference>
<dbReference type="GO" id="GO:0006396">
    <property type="term" value="P:RNA processing"/>
    <property type="evidence" value="ECO:0007669"/>
    <property type="project" value="InterPro"/>
</dbReference>
<dbReference type="Gene3D" id="3.40.220.10">
    <property type="entry name" value="Leucine Aminopeptidase, subunit E, domain 1"/>
    <property type="match status" value="1"/>
</dbReference>
<feature type="domain" description="Alphavirus-like MT" evidence="20">
    <location>
        <begin position="56"/>
        <end position="240"/>
    </location>
</feature>
<evidence type="ECO:0000256" key="8">
    <source>
        <dbReference type="ARBA" id="ARBA00022801"/>
    </source>
</evidence>
<dbReference type="SUPFAM" id="SSF52949">
    <property type="entry name" value="Macro domain-like"/>
    <property type="match status" value="1"/>
</dbReference>
<dbReference type="GO" id="GO:0003968">
    <property type="term" value="F:RNA-directed RNA polymerase activity"/>
    <property type="evidence" value="ECO:0007669"/>
    <property type="project" value="UniProtKB-KW"/>
</dbReference>
<keyword evidence="2" id="KW-0696">RNA-directed RNA polymerase</keyword>
<feature type="compositionally biased region" description="Pro residues" evidence="16">
    <location>
        <begin position="714"/>
        <end position="728"/>
    </location>
</feature>
<feature type="region of interest" description="Disordered" evidence="16">
    <location>
        <begin position="707"/>
        <end position="728"/>
    </location>
</feature>
<evidence type="ECO:0000256" key="5">
    <source>
        <dbReference type="ARBA" id="ARBA00022695"/>
    </source>
</evidence>
<dbReference type="Pfam" id="PF01660">
    <property type="entry name" value="Vmethyltransf"/>
    <property type="match status" value="1"/>
</dbReference>
<dbReference type="PROSITE" id="PS51743">
    <property type="entry name" value="ALPHAVIRUS_MT"/>
    <property type="match status" value="1"/>
</dbReference>
<comment type="function">
    <text evidence="15">Methyltransferase: Displays a capping enzyme activity. This function is necessary since all viral RNAs are synthesized in the cytoplasm, and host capping enzymes are restricted to the nucleus. The enzymatic reaction involves a covalent link between 7-methyl-GMP and the methyltransferase, whereas eukaryotic capping enzymes form a covalent complex only with GMP. Methyltransferase catalyzes transfer of a methyl group from S-adenosylmethionine to GTP and GDP to yield m(7)GTP or m(7)GDP. GDP is a better substrate than GTP. This enzyme also displays guanylyltransferase activity to form a covalent complex, methyltransferase-m(7)GMP, from which 7-methyl-GMP is transferred to the mRNA to create the cap structure.</text>
</comment>
<evidence type="ECO:0000256" key="7">
    <source>
        <dbReference type="ARBA" id="ARBA00022741"/>
    </source>
</evidence>
<proteinExistence type="predicted"/>
<evidence type="ECO:0000256" key="16">
    <source>
        <dbReference type="SAM" id="MobiDB-lite"/>
    </source>
</evidence>
<keyword evidence="8" id="KW-0378">Hydrolase</keyword>
<evidence type="ECO:0000256" key="13">
    <source>
        <dbReference type="ARBA" id="ARBA00022953"/>
    </source>
</evidence>
<keyword evidence="7" id="KW-0547">Nucleotide-binding</keyword>
<evidence type="ECO:0000256" key="2">
    <source>
        <dbReference type="ARBA" id="ARBA00022484"/>
    </source>
</evidence>
<dbReference type="Pfam" id="PF01443">
    <property type="entry name" value="Viral_helicase1"/>
    <property type="match status" value="1"/>
</dbReference>
<dbReference type="GO" id="GO:0039694">
    <property type="term" value="P:viral RNA genome replication"/>
    <property type="evidence" value="ECO:0007669"/>
    <property type="project" value="InterPro"/>
</dbReference>
<evidence type="ECO:0000256" key="12">
    <source>
        <dbReference type="ARBA" id="ARBA00022840"/>
    </source>
</evidence>
<dbReference type="GO" id="GO:0003723">
    <property type="term" value="F:RNA binding"/>
    <property type="evidence" value="ECO:0007669"/>
    <property type="project" value="InterPro"/>
</dbReference>
<keyword evidence="14" id="KW-1015">Disulfide bond</keyword>
<dbReference type="InterPro" id="IPR027417">
    <property type="entry name" value="P-loop_NTPase"/>
</dbReference>
<dbReference type="InterPro" id="IPR043472">
    <property type="entry name" value="Macro_dom-like"/>
</dbReference>
<dbReference type="GO" id="GO:0004386">
    <property type="term" value="F:helicase activity"/>
    <property type="evidence" value="ECO:0007669"/>
    <property type="project" value="UniProtKB-KW"/>
</dbReference>
<evidence type="ECO:0000259" key="20">
    <source>
        <dbReference type="PROSITE" id="PS51743"/>
    </source>
</evidence>
<dbReference type="InterPro" id="IPR002589">
    <property type="entry name" value="Macro_dom"/>
</dbReference>